<evidence type="ECO:0000313" key="3">
    <source>
        <dbReference type="EMBL" id="RFN43403.1"/>
    </source>
</evidence>
<evidence type="ECO:0000259" key="2">
    <source>
        <dbReference type="Pfam" id="PF26082"/>
    </source>
</evidence>
<proteinExistence type="predicted"/>
<dbReference type="PANTHER" id="PTHR35391:SF7">
    <property type="entry name" value="C2H2-TYPE DOMAIN-CONTAINING PROTEIN"/>
    <property type="match status" value="1"/>
</dbReference>
<feature type="region of interest" description="Disordered" evidence="1">
    <location>
        <begin position="247"/>
        <end position="267"/>
    </location>
</feature>
<dbReference type="Pfam" id="PF26082">
    <property type="entry name" value="zf-C2H2_AcuF"/>
    <property type="match status" value="1"/>
</dbReference>
<feature type="domain" description="Oxidoreductase acuF-like C2H2 type zinc-finger" evidence="2">
    <location>
        <begin position="282"/>
        <end position="303"/>
    </location>
</feature>
<keyword evidence="4" id="KW-1185">Reference proteome</keyword>
<feature type="compositionally biased region" description="Polar residues" evidence="1">
    <location>
        <begin position="254"/>
        <end position="266"/>
    </location>
</feature>
<sequence>MTEDSIADSVRKCLEHFHLLEQAEPRLATDSDRKTVREIVGEEARFKIWSGNIGAHSTGRRSLQYRLRDASHLQKQVKSLLEELSELLVDAYAIAIGEKVPWDHIEDDGLSMGSNPNTESDDVPATEMDQVFQNVSDVIDCLLRLSVAIRNPAPHDRFATFASIDASHYERYDIDHVRSKFSKMELFLAERLGRAISRRRQYFKYRESHHLKLSQGLNCREANDESTVASSLPQRAKAAGFNVEAVDEDEASDSGVTQTSFASSHTGGDKLCVPQLPHEAEDGPFECPFCYMMIIATSPLSWKSVAHYA</sequence>
<protein>
    <recommendedName>
        <fullName evidence="2">Oxidoreductase acuF-like C2H2 type zinc-finger domain-containing protein</fullName>
    </recommendedName>
</protein>
<dbReference type="Proteomes" id="UP000265631">
    <property type="component" value="Unassembled WGS sequence"/>
</dbReference>
<evidence type="ECO:0000313" key="4">
    <source>
        <dbReference type="Proteomes" id="UP000265631"/>
    </source>
</evidence>
<name>A0A395M7X2_9HYPO</name>
<comment type="caution">
    <text evidence="3">The sequence shown here is derived from an EMBL/GenBank/DDBJ whole genome shotgun (WGS) entry which is preliminary data.</text>
</comment>
<organism evidence="3 4">
    <name type="scientific">Fusarium flagelliforme</name>
    <dbReference type="NCBI Taxonomy" id="2675880"/>
    <lineage>
        <taxon>Eukaryota</taxon>
        <taxon>Fungi</taxon>
        <taxon>Dikarya</taxon>
        <taxon>Ascomycota</taxon>
        <taxon>Pezizomycotina</taxon>
        <taxon>Sordariomycetes</taxon>
        <taxon>Hypocreomycetidae</taxon>
        <taxon>Hypocreales</taxon>
        <taxon>Nectriaceae</taxon>
        <taxon>Fusarium</taxon>
        <taxon>Fusarium incarnatum-equiseti species complex</taxon>
    </lineage>
</organism>
<accession>A0A395M7X2</accession>
<evidence type="ECO:0000256" key="1">
    <source>
        <dbReference type="SAM" id="MobiDB-lite"/>
    </source>
</evidence>
<dbReference type="InterPro" id="IPR058925">
    <property type="entry name" value="zf-C2H2_AcuF"/>
</dbReference>
<dbReference type="AlphaFoldDB" id="A0A395M7X2"/>
<dbReference type="PANTHER" id="PTHR35391">
    <property type="entry name" value="C2H2-TYPE DOMAIN-CONTAINING PROTEIN-RELATED"/>
    <property type="match status" value="1"/>
</dbReference>
<gene>
    <name evidence="3" type="ORF">FIE12Z_12355</name>
</gene>
<dbReference type="EMBL" id="PXXK01000578">
    <property type="protein sequence ID" value="RFN43403.1"/>
    <property type="molecule type" value="Genomic_DNA"/>
</dbReference>
<dbReference type="STRING" id="2594813.A0A395M7X2"/>
<reference evidence="3 4" key="1">
    <citation type="journal article" date="2018" name="PLoS Pathog.">
        <title>Evolution of structural diversity of trichothecenes, a family of toxins produced by plant pathogenic and entomopathogenic fungi.</title>
        <authorList>
            <person name="Proctor R.H."/>
            <person name="McCormick S.P."/>
            <person name="Kim H.S."/>
            <person name="Cardoza R.E."/>
            <person name="Stanley A.M."/>
            <person name="Lindo L."/>
            <person name="Kelly A."/>
            <person name="Brown D.W."/>
            <person name="Lee T."/>
            <person name="Vaughan M.M."/>
            <person name="Alexander N.J."/>
            <person name="Busman M."/>
            <person name="Gutierrez S."/>
        </authorList>
    </citation>
    <scope>NUCLEOTIDE SEQUENCE [LARGE SCALE GENOMIC DNA]</scope>
    <source>
        <strain evidence="3 4">NRRL 13405</strain>
    </source>
</reference>